<evidence type="ECO:0000256" key="1">
    <source>
        <dbReference type="SAM" id="Phobius"/>
    </source>
</evidence>
<dbReference type="EMBL" id="JAWHQM010000024">
    <property type="protein sequence ID" value="KAK5632384.1"/>
    <property type="molecule type" value="Genomic_DNA"/>
</dbReference>
<reference evidence="2 3" key="1">
    <citation type="submission" date="2023-10" db="EMBL/GenBank/DDBJ databases">
        <title>Draft genome sequence of Xylaria bambusicola isolate GMP-LS, the root and basal stem rot pathogen of sugarcane in Indonesia.</title>
        <authorList>
            <person name="Selvaraj P."/>
            <person name="Muralishankar V."/>
            <person name="Muruganantham S."/>
            <person name="Sp S."/>
            <person name="Haryani S."/>
            <person name="Lau K.J.X."/>
            <person name="Naqvi N.I."/>
        </authorList>
    </citation>
    <scope>NUCLEOTIDE SEQUENCE [LARGE SCALE GENOMIC DNA]</scope>
    <source>
        <strain evidence="2">GMP-LS</strain>
    </source>
</reference>
<evidence type="ECO:0000313" key="3">
    <source>
        <dbReference type="Proteomes" id="UP001305414"/>
    </source>
</evidence>
<sequence length="60" mass="6236">MLPPSTRTSGACWFILIDLTIILSGILTVDLIIGAVDISTGIGIGGGGSIACYVVDRSWR</sequence>
<accession>A0AAN7UWG5</accession>
<feature type="transmembrane region" description="Helical" evidence="1">
    <location>
        <begin position="12"/>
        <end position="32"/>
    </location>
</feature>
<keyword evidence="3" id="KW-1185">Reference proteome</keyword>
<comment type="caution">
    <text evidence="2">The sequence shown here is derived from an EMBL/GenBank/DDBJ whole genome shotgun (WGS) entry which is preliminary data.</text>
</comment>
<organism evidence="2 3">
    <name type="scientific">Xylaria bambusicola</name>
    <dbReference type="NCBI Taxonomy" id="326684"/>
    <lineage>
        <taxon>Eukaryota</taxon>
        <taxon>Fungi</taxon>
        <taxon>Dikarya</taxon>
        <taxon>Ascomycota</taxon>
        <taxon>Pezizomycotina</taxon>
        <taxon>Sordariomycetes</taxon>
        <taxon>Xylariomycetidae</taxon>
        <taxon>Xylariales</taxon>
        <taxon>Xylariaceae</taxon>
        <taxon>Xylaria</taxon>
    </lineage>
</organism>
<keyword evidence="1" id="KW-0472">Membrane</keyword>
<gene>
    <name evidence="2" type="ORF">RRF57_008098</name>
</gene>
<proteinExistence type="predicted"/>
<name>A0AAN7UWG5_9PEZI</name>
<dbReference type="Proteomes" id="UP001305414">
    <property type="component" value="Unassembled WGS sequence"/>
</dbReference>
<feature type="transmembrane region" description="Helical" evidence="1">
    <location>
        <begin position="38"/>
        <end position="55"/>
    </location>
</feature>
<keyword evidence="1" id="KW-1133">Transmembrane helix</keyword>
<keyword evidence="1" id="KW-0812">Transmembrane</keyword>
<protein>
    <submittedName>
        <fullName evidence="2">Uncharacterized protein</fullName>
    </submittedName>
</protein>
<evidence type="ECO:0000313" key="2">
    <source>
        <dbReference type="EMBL" id="KAK5632384.1"/>
    </source>
</evidence>
<dbReference type="AlphaFoldDB" id="A0AAN7UWG5"/>